<keyword evidence="1" id="KW-1133">Transmembrane helix</keyword>
<sequence>MQKKSLYAVGLCTLVLCIAFLLWPSTEKPTRESAEPTLTDADSATLSTAEIRTVKLS</sequence>
<reference evidence="2 3" key="1">
    <citation type="journal article" date="2013" name="Mar. Genomics">
        <title>Expression of sulfatases in Rhodopirellula baltica and the diversity of sulfatases in the genus Rhodopirellula.</title>
        <authorList>
            <person name="Wegner C.E."/>
            <person name="Richter-Heitmann T."/>
            <person name="Klindworth A."/>
            <person name="Klockow C."/>
            <person name="Richter M."/>
            <person name="Achstetter T."/>
            <person name="Glockner F.O."/>
            <person name="Harder J."/>
        </authorList>
    </citation>
    <scope>NUCLEOTIDE SEQUENCE [LARGE SCALE GENOMIC DNA]</scope>
    <source>
        <strain evidence="2 3">SM1</strain>
    </source>
</reference>
<gene>
    <name evidence="2" type="ORF">RMSM_05395</name>
</gene>
<evidence type="ECO:0000313" key="2">
    <source>
        <dbReference type="EMBL" id="EMI17693.1"/>
    </source>
</evidence>
<name>M5RDZ4_9BACT</name>
<accession>M5RDZ4</accession>
<evidence type="ECO:0000256" key="1">
    <source>
        <dbReference type="SAM" id="Phobius"/>
    </source>
</evidence>
<keyword evidence="3" id="KW-1185">Reference proteome</keyword>
<protein>
    <submittedName>
        <fullName evidence="2">Uncharacterized protein</fullName>
    </submittedName>
</protein>
<dbReference type="EMBL" id="ANOG01000767">
    <property type="protein sequence ID" value="EMI17693.1"/>
    <property type="molecule type" value="Genomic_DNA"/>
</dbReference>
<feature type="non-terminal residue" evidence="2">
    <location>
        <position position="57"/>
    </location>
</feature>
<proteinExistence type="predicted"/>
<keyword evidence="1" id="KW-0812">Transmembrane</keyword>
<comment type="caution">
    <text evidence="2">The sequence shown here is derived from an EMBL/GenBank/DDBJ whole genome shotgun (WGS) entry which is preliminary data.</text>
</comment>
<feature type="transmembrane region" description="Helical" evidence="1">
    <location>
        <begin position="6"/>
        <end position="23"/>
    </location>
</feature>
<keyword evidence="1" id="KW-0472">Membrane</keyword>
<dbReference type="AlphaFoldDB" id="M5RDZ4"/>
<organism evidence="2 3">
    <name type="scientific">Rhodopirellula maiorica SM1</name>
    <dbReference type="NCBI Taxonomy" id="1265738"/>
    <lineage>
        <taxon>Bacteria</taxon>
        <taxon>Pseudomonadati</taxon>
        <taxon>Planctomycetota</taxon>
        <taxon>Planctomycetia</taxon>
        <taxon>Pirellulales</taxon>
        <taxon>Pirellulaceae</taxon>
        <taxon>Novipirellula</taxon>
    </lineage>
</organism>
<dbReference type="Proteomes" id="UP000011991">
    <property type="component" value="Unassembled WGS sequence"/>
</dbReference>
<evidence type="ECO:0000313" key="3">
    <source>
        <dbReference type="Proteomes" id="UP000011991"/>
    </source>
</evidence>